<proteinExistence type="predicted"/>
<name>A0ABN3JC79_9ACTN</name>
<evidence type="ECO:0000313" key="2">
    <source>
        <dbReference type="EMBL" id="GAA2426732.1"/>
    </source>
</evidence>
<protein>
    <submittedName>
        <fullName evidence="2">Uncharacterized protein</fullName>
    </submittedName>
</protein>
<dbReference type="RefSeq" id="WP_344591210.1">
    <property type="nucleotide sequence ID" value="NZ_BAAARW010000016.1"/>
</dbReference>
<feature type="region of interest" description="Disordered" evidence="1">
    <location>
        <begin position="366"/>
        <end position="404"/>
    </location>
</feature>
<reference evidence="2 3" key="1">
    <citation type="journal article" date="2019" name="Int. J. Syst. Evol. Microbiol.">
        <title>The Global Catalogue of Microorganisms (GCM) 10K type strain sequencing project: providing services to taxonomists for standard genome sequencing and annotation.</title>
        <authorList>
            <consortium name="The Broad Institute Genomics Platform"/>
            <consortium name="The Broad Institute Genome Sequencing Center for Infectious Disease"/>
            <person name="Wu L."/>
            <person name="Ma J."/>
        </authorList>
    </citation>
    <scope>NUCLEOTIDE SEQUENCE [LARGE SCALE GENOMIC DNA]</scope>
    <source>
        <strain evidence="2 3">JCM 3325</strain>
    </source>
</reference>
<dbReference type="EMBL" id="BAAARW010000016">
    <property type="protein sequence ID" value="GAA2426732.1"/>
    <property type="molecule type" value="Genomic_DNA"/>
</dbReference>
<dbReference type="SUPFAM" id="SSF52540">
    <property type="entry name" value="P-loop containing nucleoside triphosphate hydrolases"/>
    <property type="match status" value="1"/>
</dbReference>
<evidence type="ECO:0000313" key="3">
    <source>
        <dbReference type="Proteomes" id="UP001501231"/>
    </source>
</evidence>
<gene>
    <name evidence="2" type="ORF">GCM10010191_44080</name>
</gene>
<comment type="caution">
    <text evidence="2">The sequence shown here is derived from an EMBL/GenBank/DDBJ whole genome shotgun (WGS) entry which is preliminary data.</text>
</comment>
<organism evidence="2 3">
    <name type="scientific">Actinomadura vinacea</name>
    <dbReference type="NCBI Taxonomy" id="115336"/>
    <lineage>
        <taxon>Bacteria</taxon>
        <taxon>Bacillati</taxon>
        <taxon>Actinomycetota</taxon>
        <taxon>Actinomycetes</taxon>
        <taxon>Streptosporangiales</taxon>
        <taxon>Thermomonosporaceae</taxon>
        <taxon>Actinomadura</taxon>
    </lineage>
</organism>
<evidence type="ECO:0000256" key="1">
    <source>
        <dbReference type="SAM" id="MobiDB-lite"/>
    </source>
</evidence>
<keyword evidence="3" id="KW-1185">Reference proteome</keyword>
<sequence length="404" mass="43644">MSTDKRIFLHIGAPLVGAGALQDALWHNGPALAAHGVCYPLEDPHQHFAATMDLREMSWGGQRDPAWSGVWDRVAARVREWDGDRVVLSQELLGGATEAQARRAVESLGPGEVHVVFTARDLARQMAADWQEHVKHEHTVTFDQFVDDLVMKGIEAPAPFGEMFWGLHDPVRVLAAWGAAVPRERVHVITAPRGASGGAGLWGRFAELAGIAPEWCDLGPIREHDPLGLAEAELIRRVNERLGSSLGGDYEPLVRRHLANSLLADRAGRDGHVEVVVPVRHHPWMRARSQELIDGLAAAGYDIVGDIAELMPDLGGAAPAEPVAAHALNEVAVEVIEALLRDLARSRERTQIAEINHELAQVREQLSRLSAAPPARPSVMRRSGRRFRGPGSGPAGGAGGGGRA</sequence>
<accession>A0ABN3JC79</accession>
<dbReference type="Proteomes" id="UP001501231">
    <property type="component" value="Unassembled WGS sequence"/>
</dbReference>
<dbReference type="InterPro" id="IPR027417">
    <property type="entry name" value="P-loop_NTPase"/>
</dbReference>
<feature type="compositionally biased region" description="Gly residues" evidence="1">
    <location>
        <begin position="390"/>
        <end position="404"/>
    </location>
</feature>